<protein>
    <submittedName>
        <fullName evidence="3">Cell surface protein</fullName>
    </submittedName>
</protein>
<keyword evidence="2" id="KW-0812">Transmembrane</keyword>
<proteinExistence type="predicted"/>
<feature type="region of interest" description="Disordered" evidence="1">
    <location>
        <begin position="129"/>
        <end position="282"/>
    </location>
</feature>
<evidence type="ECO:0000313" key="3">
    <source>
        <dbReference type="EMBL" id="RRO12859.1"/>
    </source>
</evidence>
<keyword evidence="2" id="KW-0472">Membrane</keyword>
<dbReference type="RefSeq" id="WP_125092954.1">
    <property type="nucleotide sequence ID" value="NZ_RSAA01000035.1"/>
</dbReference>
<feature type="transmembrane region" description="Helical" evidence="2">
    <location>
        <begin position="47"/>
        <end position="69"/>
    </location>
</feature>
<feature type="transmembrane region" description="Helical" evidence="2">
    <location>
        <begin position="76"/>
        <end position="95"/>
    </location>
</feature>
<dbReference type="EMBL" id="RSAA01000035">
    <property type="protein sequence ID" value="RRO12859.1"/>
    <property type="molecule type" value="Genomic_DNA"/>
</dbReference>
<dbReference type="Pfam" id="PF17270">
    <property type="entry name" value="DUF5336"/>
    <property type="match status" value="1"/>
</dbReference>
<organism evidence="3 4">
    <name type="scientific">Saccharopolyspora rhizosphaerae</name>
    <dbReference type="NCBI Taxonomy" id="2492662"/>
    <lineage>
        <taxon>Bacteria</taxon>
        <taxon>Bacillati</taxon>
        <taxon>Actinomycetota</taxon>
        <taxon>Actinomycetes</taxon>
        <taxon>Pseudonocardiales</taxon>
        <taxon>Pseudonocardiaceae</taxon>
        <taxon>Saccharopolyspora</taxon>
    </lineage>
</organism>
<keyword evidence="4" id="KW-1185">Reference proteome</keyword>
<feature type="compositionally biased region" description="Polar residues" evidence="1">
    <location>
        <begin position="214"/>
        <end position="227"/>
    </location>
</feature>
<evidence type="ECO:0000256" key="2">
    <source>
        <dbReference type="SAM" id="Phobius"/>
    </source>
</evidence>
<accession>A0A3R8PVH3</accession>
<gene>
    <name evidence="3" type="ORF">EIL87_24585</name>
</gene>
<evidence type="ECO:0000313" key="4">
    <source>
        <dbReference type="Proteomes" id="UP000274515"/>
    </source>
</evidence>
<feature type="compositionally biased region" description="Pro residues" evidence="1">
    <location>
        <begin position="137"/>
        <end position="150"/>
    </location>
</feature>
<evidence type="ECO:0000256" key="1">
    <source>
        <dbReference type="SAM" id="MobiDB-lite"/>
    </source>
</evidence>
<dbReference type="AlphaFoldDB" id="A0A3R8PVH3"/>
<name>A0A3R8PVH3_9PSEU</name>
<feature type="compositionally biased region" description="Polar residues" evidence="1">
    <location>
        <begin position="260"/>
        <end position="270"/>
    </location>
</feature>
<dbReference type="OrthoDB" id="3700715at2"/>
<feature type="transmembrane region" description="Helical" evidence="2">
    <location>
        <begin position="23"/>
        <end position="41"/>
    </location>
</feature>
<feature type="compositionally biased region" description="Low complexity" evidence="1">
    <location>
        <begin position="231"/>
        <end position="242"/>
    </location>
</feature>
<comment type="caution">
    <text evidence="3">The sequence shown here is derived from an EMBL/GenBank/DDBJ whole genome shotgun (WGS) entry which is preliminary data.</text>
</comment>
<feature type="compositionally biased region" description="Low complexity" evidence="1">
    <location>
        <begin position="192"/>
        <end position="213"/>
    </location>
</feature>
<dbReference type="InterPro" id="IPR035166">
    <property type="entry name" value="DUF5336"/>
</dbReference>
<dbReference type="Proteomes" id="UP000274515">
    <property type="component" value="Unassembled WGS sequence"/>
</dbReference>
<reference evidence="3 4" key="1">
    <citation type="submission" date="2018-11" db="EMBL/GenBank/DDBJ databases">
        <title>Saccharopolyspora rhizosphaerae sp. nov., an actinomycete isolated from rhizosphere soil in Thailand.</title>
        <authorList>
            <person name="Intra B."/>
            <person name="Euanorasetr J."/>
            <person name="Take A."/>
            <person name="Inahashi Y."/>
            <person name="Mori M."/>
            <person name="Panbangred W."/>
            <person name="Matsumoto A."/>
        </authorList>
    </citation>
    <scope>NUCLEOTIDE SEQUENCE [LARGE SCALE GENOMIC DNA]</scope>
    <source>
        <strain evidence="3 4">H219</strain>
    </source>
</reference>
<sequence length="282" mass="27953">MSAPYPQQSNTDGVRRSFELREVLALVAGGAGVVGYLLGFFDDGVGALMGSMAGVGLICSAALAGLRFVPKTPDALFVAVPLSAYAALALLQDVVRGTASGLVPVLMVLALAQLAAVVGVLLSEGGVIKGGERSSPKPAPHGQPPYPQGPRGPGGPGGSGGARPGPGGPPGPGWSPQAQPGAQFGGPPPWNPSSGGQPSQQSSGQPGGWNPSSDGFTSSNPESSGPHQSRPGPQSGPVQKPGQPGGQQQGGQPPRPQGGSEQDNGPQGTRQMPHPGANPSQY</sequence>
<feature type="compositionally biased region" description="Gly residues" evidence="1">
    <location>
        <begin position="151"/>
        <end position="165"/>
    </location>
</feature>
<keyword evidence="2" id="KW-1133">Transmembrane helix</keyword>
<feature type="transmembrane region" description="Helical" evidence="2">
    <location>
        <begin position="101"/>
        <end position="123"/>
    </location>
</feature>